<keyword evidence="7" id="KW-0406">Ion transport</keyword>
<dbReference type="HOGENOM" id="CLU_038238_0_1_4"/>
<dbReference type="PRINTS" id="PR00182">
    <property type="entry name" value="ECOLNEIPORIN"/>
</dbReference>
<dbReference type="InterPro" id="IPR001702">
    <property type="entry name" value="Porin_Gram-ve"/>
</dbReference>
<keyword evidence="5" id="KW-0812">Transmembrane</keyword>
<evidence type="ECO:0000256" key="8">
    <source>
        <dbReference type="ARBA" id="ARBA00023114"/>
    </source>
</evidence>
<evidence type="ECO:0000259" key="11">
    <source>
        <dbReference type="Pfam" id="PF13609"/>
    </source>
</evidence>
<dbReference type="SUPFAM" id="SSF56935">
    <property type="entry name" value="Porins"/>
    <property type="match status" value="1"/>
</dbReference>
<keyword evidence="4" id="KW-1134">Transmembrane beta strand</keyword>
<dbReference type="PANTHER" id="PTHR34501:SF9">
    <property type="entry name" value="MAJOR OUTER MEMBRANE PROTEIN P.IA"/>
    <property type="match status" value="1"/>
</dbReference>
<name>A0A0E1VRR8_BURPE</name>
<evidence type="ECO:0000256" key="5">
    <source>
        <dbReference type="ARBA" id="ARBA00022692"/>
    </source>
</evidence>
<keyword evidence="10" id="KW-0998">Cell outer membrane</keyword>
<dbReference type="InterPro" id="IPR033900">
    <property type="entry name" value="Gram_neg_porin_domain"/>
</dbReference>
<dbReference type="Proteomes" id="UP000001812">
    <property type="component" value="Chromosome II"/>
</dbReference>
<dbReference type="GO" id="GO:0046930">
    <property type="term" value="C:pore complex"/>
    <property type="evidence" value="ECO:0007669"/>
    <property type="project" value="UniProtKB-KW"/>
</dbReference>
<organism evidence="12">
    <name type="scientific">Burkholderia pseudomallei 1710a</name>
    <dbReference type="NCBI Taxonomy" id="320371"/>
    <lineage>
        <taxon>Bacteria</taxon>
        <taxon>Pseudomonadati</taxon>
        <taxon>Pseudomonadota</taxon>
        <taxon>Betaproteobacteria</taxon>
        <taxon>Burkholderiales</taxon>
        <taxon>Burkholderiaceae</taxon>
        <taxon>Burkholderia</taxon>
        <taxon>pseudomallei group</taxon>
    </lineage>
</organism>
<evidence type="ECO:0000256" key="6">
    <source>
        <dbReference type="ARBA" id="ARBA00022729"/>
    </source>
</evidence>
<evidence type="ECO:0000256" key="2">
    <source>
        <dbReference type="ARBA" id="ARBA00011233"/>
    </source>
</evidence>
<feature type="domain" description="Porin" evidence="11">
    <location>
        <begin position="57"/>
        <end position="392"/>
    </location>
</feature>
<evidence type="ECO:0000256" key="9">
    <source>
        <dbReference type="ARBA" id="ARBA00023136"/>
    </source>
</evidence>
<evidence type="ECO:0000256" key="4">
    <source>
        <dbReference type="ARBA" id="ARBA00022452"/>
    </source>
</evidence>
<dbReference type="AlphaFoldDB" id="A0A0E1VRR8"/>
<dbReference type="CDD" id="cd00342">
    <property type="entry name" value="gram_neg_porins"/>
    <property type="match status" value="1"/>
</dbReference>
<sequence>MVDIKRLSIAVTFLRHFIFLDFLRLVQCAILQSATNNESLAWRNNSMKKLALSTLSLALLGAAGAAQAQSSVTLYGVIDTSITYVHGNDGKANNAWLMGSGNLQGSRWGLKGTEDLGAGLKAIFQLENGFNSNDGTLGQGKRMFGRQAFVGLQHDQYGTLTLGRQYDPLVDLVQPVTADNYFGSLFATPGDVDNNDNSLRVNNTVKYTSPVFAGFQFEALYGFSGIAGSPGQGQTWSAAAAYNNGPIGVAAGYFYTSNPSPTAGSRSTWSGSSDAIFDGAINSGYTSAKSIGIAQVAGQYVFGPVTVGLGYSNAQYKPDGFSGFSSTEKYNTGRGFVTYQATPALLLGLGYAYTKASGDTDAKYHQVSIGADYALSKRTDVYLAGAYQHASGTQRVDATTTQTAQASIGSYGVNGTKSQEMVALGLRHKF</sequence>
<comment type="subunit">
    <text evidence="2">Homotrimer.</text>
</comment>
<protein>
    <submittedName>
        <fullName evidence="12">Outer membrane porin</fullName>
    </submittedName>
</protein>
<dbReference type="GO" id="GO:0009279">
    <property type="term" value="C:cell outer membrane"/>
    <property type="evidence" value="ECO:0007669"/>
    <property type="project" value="UniProtKB-SubCell"/>
</dbReference>
<evidence type="ECO:0000256" key="1">
    <source>
        <dbReference type="ARBA" id="ARBA00004571"/>
    </source>
</evidence>
<evidence type="ECO:0000256" key="3">
    <source>
        <dbReference type="ARBA" id="ARBA00022448"/>
    </source>
</evidence>
<dbReference type="Pfam" id="PF13609">
    <property type="entry name" value="Porin_4"/>
    <property type="match status" value="1"/>
</dbReference>
<evidence type="ECO:0000313" key="12">
    <source>
        <dbReference type="EMBL" id="EET03600.1"/>
    </source>
</evidence>
<dbReference type="InterPro" id="IPR002299">
    <property type="entry name" value="Porin_Neis"/>
</dbReference>
<keyword evidence="3" id="KW-0813">Transport</keyword>
<keyword evidence="8" id="KW-0626">Porin</keyword>
<keyword evidence="6" id="KW-0732">Signal</keyword>
<comment type="subcellular location">
    <subcellularLocation>
        <location evidence="1">Cell outer membrane</location>
        <topology evidence="1">Multi-pass membrane protein</topology>
    </subcellularLocation>
</comment>
<dbReference type="GO" id="GO:0015288">
    <property type="term" value="F:porin activity"/>
    <property type="evidence" value="ECO:0007669"/>
    <property type="project" value="UniProtKB-KW"/>
</dbReference>
<evidence type="ECO:0000256" key="7">
    <source>
        <dbReference type="ARBA" id="ARBA00023065"/>
    </source>
</evidence>
<dbReference type="PANTHER" id="PTHR34501">
    <property type="entry name" value="PROTEIN YDDL-RELATED"/>
    <property type="match status" value="1"/>
</dbReference>
<dbReference type="InterPro" id="IPR023614">
    <property type="entry name" value="Porin_dom_sf"/>
</dbReference>
<dbReference type="EMBL" id="CM000833">
    <property type="protein sequence ID" value="EET03600.1"/>
    <property type="molecule type" value="Genomic_DNA"/>
</dbReference>
<dbReference type="PRINTS" id="PR00184">
    <property type="entry name" value="NEISSPPORIN"/>
</dbReference>
<dbReference type="GO" id="GO:0034220">
    <property type="term" value="P:monoatomic ion transmembrane transport"/>
    <property type="evidence" value="ECO:0007669"/>
    <property type="project" value="InterPro"/>
</dbReference>
<keyword evidence="9" id="KW-0472">Membrane</keyword>
<gene>
    <name evidence="12" type="ORF">BURPS1710A_A1546</name>
</gene>
<dbReference type="Gene3D" id="2.40.160.10">
    <property type="entry name" value="Porin"/>
    <property type="match status" value="1"/>
</dbReference>
<reference evidence="12" key="1">
    <citation type="submission" date="2009-05" db="EMBL/GenBank/DDBJ databases">
        <authorList>
            <person name="Harkins D.M."/>
            <person name="DeShazer D."/>
            <person name="Woods D.E."/>
            <person name="Brinkac L.M."/>
            <person name="Brown K.A."/>
            <person name="Hung G.C."/>
            <person name="Tuanyok A."/>
            <person name="Zhang B."/>
            <person name="Nierman W.C."/>
        </authorList>
    </citation>
    <scope>NUCLEOTIDE SEQUENCE [LARGE SCALE GENOMIC DNA]</scope>
    <source>
        <strain evidence="12">1710a</strain>
    </source>
</reference>
<dbReference type="InterPro" id="IPR050298">
    <property type="entry name" value="Gram-neg_bact_OMP"/>
</dbReference>
<evidence type="ECO:0000256" key="10">
    <source>
        <dbReference type="ARBA" id="ARBA00023237"/>
    </source>
</evidence>
<proteinExistence type="predicted"/>
<accession>A0A0E1VRR8</accession>